<reference evidence="14" key="1">
    <citation type="submission" date="2022-03" db="EMBL/GenBank/DDBJ databases">
        <authorList>
            <person name="Alioto T."/>
            <person name="Alioto T."/>
            <person name="Gomez Garrido J."/>
        </authorList>
    </citation>
    <scope>NUCLEOTIDE SEQUENCE</scope>
</reference>
<sequence>MYRKSNLPPGPTPFPVIGNLLQIKRGEMVKSLMMIGAQYGPVYTLYFGPRPVVILCGYQAIKEALVDQGDEFSGRGKMFSVDKIFDGFGVVFSNGERWKQLRRFSLMTLRNFGMGKRSIEERIKEEALCLVEKLKSYKQAPLDPRNILTQAVSNVICSVVFGERFDYKDMKFLALLNMFNETFQLLSSTCAQLSIGVEIIPMIMDHIPGPHQRINPIIRTLLDFVSERVKANQQTLDPTSPRDYIDCFIIKMQQENQNPNSEFNMKNLLMTVLNLFFAGTETVSTTLRHGFLVLMKYPGVQEKLHKEIDHVIGPDRSPTIEDRSKMPYMDAVIHEIQRFSDVIPMNVPHTVIKDTKFRGYTIPKGTDVYPLLCSVLRDPTQFSTPDRFNPEHFLDDTGSFKNTDAFMPFSTGKRICLGEGLARMELFLFLTTILQSFKLTSMTQFTESDIAPQMTGFANFPIFYEMLSHKARVNDSPTPEWPPPLSGQFGEKYGPVYTLYFGSNPVIILCGYQAVKEALFDRGEDFGGRGKLPTIDQYMQGYGVGFSNGEIWRQLRRFSLTTLRNFGMGKKSIEKRIQEEVQFLVSELRSYKEKSIDPTNILVQSVSNVICSIVFGNRFEYENQSFQTLLGLFAATFKEMSSSWGQLLNMFPTIMNNVPGPHKKVNQYLDLLSDFIKERVKKNQETLDPDSPRDYIDCFLIKMQQEKQNPTSVFHTKNLLMTVLTLFFAGTETISTTLRHGMLILLHYPEIQEKLHKEIKRVIGDNRSPTIEHRSQMPYTDAVIHEIQRFADVIPMNVPHLVTKDTTFRGYTIPKGTDVYPLLCSVHRDPKQFATPFKFNPNHFLDDSGHFKKNEAFMPFSLGKRICLGEGLARSELFLFLTTIVQNFKLSSKTQFTESDLAPKMKGFASYLIPYQLSFIPH</sequence>
<dbReference type="GO" id="GO:0008392">
    <property type="term" value="F:arachidonate epoxygenase activity"/>
    <property type="evidence" value="ECO:0007669"/>
    <property type="project" value="TreeGrafter"/>
</dbReference>
<evidence type="ECO:0000256" key="12">
    <source>
        <dbReference type="ARBA" id="ARBA00023136"/>
    </source>
</evidence>
<dbReference type="PRINTS" id="PR00463">
    <property type="entry name" value="EP450I"/>
</dbReference>
<dbReference type="AlphaFoldDB" id="A0AAD1T2V3"/>
<evidence type="ECO:0000256" key="2">
    <source>
        <dbReference type="ARBA" id="ARBA00004524"/>
    </source>
</evidence>
<gene>
    <name evidence="14" type="ORF">PECUL_23A007677</name>
</gene>
<dbReference type="InterPro" id="IPR002401">
    <property type="entry name" value="Cyt_P450_E_grp-I"/>
</dbReference>
<evidence type="ECO:0000313" key="14">
    <source>
        <dbReference type="EMBL" id="CAH2314080.1"/>
    </source>
</evidence>
<evidence type="ECO:0000256" key="3">
    <source>
        <dbReference type="ARBA" id="ARBA00004586"/>
    </source>
</evidence>
<dbReference type="PRINTS" id="PR00385">
    <property type="entry name" value="P450"/>
</dbReference>
<evidence type="ECO:0000256" key="7">
    <source>
        <dbReference type="ARBA" id="ARBA00022824"/>
    </source>
</evidence>
<dbReference type="EMBL" id="OW240920">
    <property type="protein sequence ID" value="CAH2314080.1"/>
    <property type="molecule type" value="Genomic_DNA"/>
</dbReference>
<dbReference type="Proteomes" id="UP001295444">
    <property type="component" value="Chromosome 09"/>
</dbReference>
<name>A0AAD1T2V3_PELCU</name>
<dbReference type="InterPro" id="IPR017972">
    <property type="entry name" value="Cyt_P450_CS"/>
</dbReference>
<dbReference type="Gene3D" id="1.10.630.10">
    <property type="entry name" value="Cytochrome P450"/>
    <property type="match status" value="2"/>
</dbReference>
<evidence type="ECO:0000313" key="15">
    <source>
        <dbReference type="Proteomes" id="UP001295444"/>
    </source>
</evidence>
<feature type="binding site" description="axial binding residue" evidence="13">
    <location>
        <position position="867"/>
    </location>
    <ligand>
        <name>heme</name>
        <dbReference type="ChEBI" id="CHEBI:30413"/>
    </ligand>
    <ligandPart>
        <name>Fe</name>
        <dbReference type="ChEBI" id="CHEBI:18248"/>
    </ligandPart>
</feature>
<comment type="cofactor">
    <cofactor evidence="1 13">
        <name>heme</name>
        <dbReference type="ChEBI" id="CHEBI:30413"/>
    </cofactor>
</comment>
<evidence type="ECO:0000256" key="6">
    <source>
        <dbReference type="ARBA" id="ARBA00022723"/>
    </source>
</evidence>
<keyword evidence="7" id="KW-0256">Endoplasmic reticulum</keyword>
<dbReference type="InterPro" id="IPR036396">
    <property type="entry name" value="Cyt_P450_sf"/>
</dbReference>
<dbReference type="PANTHER" id="PTHR24300">
    <property type="entry name" value="CYTOCHROME P450 508A4-RELATED"/>
    <property type="match status" value="1"/>
</dbReference>
<keyword evidence="8" id="KW-0492">Microsome</keyword>
<evidence type="ECO:0000256" key="4">
    <source>
        <dbReference type="ARBA" id="ARBA00010617"/>
    </source>
</evidence>
<organism evidence="14 15">
    <name type="scientific">Pelobates cultripes</name>
    <name type="common">Western spadefoot toad</name>
    <dbReference type="NCBI Taxonomy" id="61616"/>
    <lineage>
        <taxon>Eukaryota</taxon>
        <taxon>Metazoa</taxon>
        <taxon>Chordata</taxon>
        <taxon>Craniata</taxon>
        <taxon>Vertebrata</taxon>
        <taxon>Euteleostomi</taxon>
        <taxon>Amphibia</taxon>
        <taxon>Batrachia</taxon>
        <taxon>Anura</taxon>
        <taxon>Pelobatoidea</taxon>
        <taxon>Pelobatidae</taxon>
        <taxon>Pelobates</taxon>
    </lineage>
</organism>
<keyword evidence="11" id="KW-0503">Monooxygenase</keyword>
<dbReference type="FunFam" id="1.10.630.10:FF:000001">
    <property type="entry name" value="Cytochrome P450, family 2"/>
    <property type="match status" value="2"/>
</dbReference>
<protein>
    <submittedName>
        <fullName evidence="14">Cytochrome P450 2G1-like</fullName>
    </submittedName>
</protein>
<evidence type="ECO:0000256" key="5">
    <source>
        <dbReference type="ARBA" id="ARBA00022617"/>
    </source>
</evidence>
<comment type="subcellular location">
    <subcellularLocation>
        <location evidence="3">Endoplasmic reticulum membrane</location>
    </subcellularLocation>
    <subcellularLocation>
        <location evidence="2">Microsome membrane</location>
    </subcellularLocation>
</comment>
<dbReference type="PRINTS" id="PR01684">
    <property type="entry name" value="EP450ICYP2A"/>
</dbReference>
<keyword evidence="6 13" id="KW-0479">Metal-binding</keyword>
<keyword evidence="10 13" id="KW-0408">Iron</keyword>
<accession>A0AAD1T2V3</accession>
<dbReference type="GO" id="GO:0005506">
    <property type="term" value="F:iron ion binding"/>
    <property type="evidence" value="ECO:0007669"/>
    <property type="project" value="InterPro"/>
</dbReference>
<comment type="similarity">
    <text evidence="4">Belongs to the cytochrome P450 family.</text>
</comment>
<keyword evidence="9" id="KW-0560">Oxidoreductase</keyword>
<proteinExistence type="inferred from homology"/>
<keyword evidence="15" id="KW-1185">Reference proteome</keyword>
<keyword evidence="12" id="KW-0472">Membrane</keyword>
<evidence type="ECO:0000256" key="10">
    <source>
        <dbReference type="ARBA" id="ARBA00023004"/>
    </source>
</evidence>
<evidence type="ECO:0000256" key="8">
    <source>
        <dbReference type="ARBA" id="ARBA00022848"/>
    </source>
</evidence>
<dbReference type="SUPFAM" id="SSF48264">
    <property type="entry name" value="Cytochrome P450"/>
    <property type="match status" value="2"/>
</dbReference>
<evidence type="ECO:0000256" key="11">
    <source>
        <dbReference type="ARBA" id="ARBA00023033"/>
    </source>
</evidence>
<dbReference type="InterPro" id="IPR008067">
    <property type="entry name" value="Cyt_P450_E_grp-I_CYP2A-like"/>
</dbReference>
<dbReference type="GO" id="GO:0006805">
    <property type="term" value="P:xenobiotic metabolic process"/>
    <property type="evidence" value="ECO:0007669"/>
    <property type="project" value="TreeGrafter"/>
</dbReference>
<dbReference type="Pfam" id="PF00067">
    <property type="entry name" value="p450"/>
    <property type="match status" value="2"/>
</dbReference>
<dbReference type="CDD" id="cd11026">
    <property type="entry name" value="CYP2"/>
    <property type="match status" value="2"/>
</dbReference>
<dbReference type="GO" id="GO:0020037">
    <property type="term" value="F:heme binding"/>
    <property type="evidence" value="ECO:0007669"/>
    <property type="project" value="InterPro"/>
</dbReference>
<evidence type="ECO:0000256" key="9">
    <source>
        <dbReference type="ARBA" id="ARBA00023002"/>
    </source>
</evidence>
<dbReference type="PROSITE" id="PS00086">
    <property type="entry name" value="CYTOCHROME_P450"/>
    <property type="match status" value="2"/>
</dbReference>
<dbReference type="InterPro" id="IPR001128">
    <property type="entry name" value="Cyt_P450"/>
</dbReference>
<dbReference type="PANTHER" id="PTHR24300:SF382">
    <property type="entry name" value="CYTOCHROME P450 2G1"/>
    <property type="match status" value="1"/>
</dbReference>
<dbReference type="GO" id="GO:0016712">
    <property type="term" value="F:oxidoreductase activity, acting on paired donors, with incorporation or reduction of molecular oxygen, reduced flavin or flavoprotein as one donor, and incorporation of one atom of oxygen"/>
    <property type="evidence" value="ECO:0007669"/>
    <property type="project" value="InterPro"/>
</dbReference>
<dbReference type="GO" id="GO:0005789">
    <property type="term" value="C:endoplasmic reticulum membrane"/>
    <property type="evidence" value="ECO:0007669"/>
    <property type="project" value="UniProtKB-SubCell"/>
</dbReference>
<dbReference type="GO" id="GO:0019373">
    <property type="term" value="P:epoxygenase P450 pathway"/>
    <property type="evidence" value="ECO:0007669"/>
    <property type="project" value="TreeGrafter"/>
</dbReference>
<evidence type="ECO:0000256" key="1">
    <source>
        <dbReference type="ARBA" id="ARBA00001971"/>
    </source>
</evidence>
<dbReference type="InterPro" id="IPR050182">
    <property type="entry name" value="Cytochrome_P450_fam2"/>
</dbReference>
<evidence type="ECO:0000256" key="13">
    <source>
        <dbReference type="PIRSR" id="PIRSR602401-1"/>
    </source>
</evidence>
<keyword evidence="5 13" id="KW-0349">Heme</keyword>